<dbReference type="PANTHER" id="PTHR42917">
    <property type="entry name" value="2,4-DIENOYL-COA REDUCTASE"/>
    <property type="match status" value="1"/>
</dbReference>
<evidence type="ECO:0000259" key="11">
    <source>
        <dbReference type="Pfam" id="PF07992"/>
    </source>
</evidence>
<protein>
    <submittedName>
        <fullName evidence="12">NADPH-dependent 2,4-dienoyl-CoA reductase</fullName>
        <ecNumber evidence="12">1.3.1.34</ecNumber>
    </submittedName>
</protein>
<dbReference type="GO" id="GO:0051536">
    <property type="term" value="F:iron-sulfur cluster binding"/>
    <property type="evidence" value="ECO:0007669"/>
    <property type="project" value="UniProtKB-KW"/>
</dbReference>
<evidence type="ECO:0000313" key="13">
    <source>
        <dbReference type="Proteomes" id="UP000251075"/>
    </source>
</evidence>
<gene>
    <name evidence="12" type="primary">fadH</name>
    <name evidence="12" type="ORF">CU669_04480</name>
</gene>
<dbReference type="PRINTS" id="PR00368">
    <property type="entry name" value="FADPNR"/>
</dbReference>
<dbReference type="InterPro" id="IPR051793">
    <property type="entry name" value="NADH:flavin_oxidoreductase"/>
</dbReference>
<dbReference type="GO" id="GO:0033543">
    <property type="term" value="P:fatty acid beta-oxidation, unsaturated, even number, reductase/isomerase pathway"/>
    <property type="evidence" value="ECO:0007669"/>
    <property type="project" value="TreeGrafter"/>
</dbReference>
<comment type="similarity">
    <text evidence="3">In the N-terminal section; belongs to the NADH:flavin oxidoreductase/NADH oxidase family.</text>
</comment>
<evidence type="ECO:0000256" key="7">
    <source>
        <dbReference type="ARBA" id="ARBA00023002"/>
    </source>
</evidence>
<keyword evidence="4" id="KW-0285">Flavoprotein</keyword>
<dbReference type="SUPFAM" id="SSF51905">
    <property type="entry name" value="FAD/NAD(P)-binding domain"/>
    <property type="match status" value="1"/>
</dbReference>
<comment type="caution">
    <text evidence="12">The sequence shown here is derived from an EMBL/GenBank/DDBJ whole genome shotgun (WGS) entry which is preliminary data.</text>
</comment>
<organism evidence="12 13">
    <name type="scientific">Paramagnetospirillum kuznetsovii</name>
    <dbReference type="NCBI Taxonomy" id="2053833"/>
    <lineage>
        <taxon>Bacteria</taxon>
        <taxon>Pseudomonadati</taxon>
        <taxon>Pseudomonadota</taxon>
        <taxon>Alphaproteobacteria</taxon>
        <taxon>Rhodospirillales</taxon>
        <taxon>Magnetospirillaceae</taxon>
        <taxon>Paramagnetospirillum</taxon>
    </lineage>
</organism>
<dbReference type="InterPro" id="IPR013785">
    <property type="entry name" value="Aldolase_TIM"/>
</dbReference>
<proteinExistence type="inferred from homology"/>
<reference evidence="12 13" key="1">
    <citation type="submission" date="2017-11" db="EMBL/GenBank/DDBJ databases">
        <title>Draft genome sequence of magnetotactic bacterium Magnetospirillum kuznetsovii LBB-42.</title>
        <authorList>
            <person name="Grouzdev D.S."/>
            <person name="Rysina M.S."/>
            <person name="Baslerov R.V."/>
            <person name="Koziaeva V."/>
        </authorList>
    </citation>
    <scope>NUCLEOTIDE SEQUENCE [LARGE SCALE GENOMIC DNA]</scope>
    <source>
        <strain evidence="12 13">LBB-42</strain>
    </source>
</reference>
<evidence type="ECO:0000313" key="12">
    <source>
        <dbReference type="EMBL" id="RAU23391.1"/>
    </source>
</evidence>
<dbReference type="SUPFAM" id="SSF51395">
    <property type="entry name" value="FMN-linked oxidoreductases"/>
    <property type="match status" value="1"/>
</dbReference>
<dbReference type="Pfam" id="PF00724">
    <property type="entry name" value="Oxidored_FMN"/>
    <property type="match status" value="1"/>
</dbReference>
<evidence type="ECO:0000256" key="4">
    <source>
        <dbReference type="ARBA" id="ARBA00022630"/>
    </source>
</evidence>
<keyword evidence="5" id="KW-0288">FMN</keyword>
<dbReference type="SUPFAM" id="SSF51971">
    <property type="entry name" value="Nucleotide-binding domain"/>
    <property type="match status" value="1"/>
</dbReference>
<keyword evidence="13" id="KW-1185">Reference proteome</keyword>
<evidence type="ECO:0000256" key="3">
    <source>
        <dbReference type="ARBA" id="ARBA00011048"/>
    </source>
</evidence>
<evidence type="ECO:0000256" key="6">
    <source>
        <dbReference type="ARBA" id="ARBA00022723"/>
    </source>
</evidence>
<dbReference type="EMBL" id="PGTO01000002">
    <property type="protein sequence ID" value="RAU23391.1"/>
    <property type="molecule type" value="Genomic_DNA"/>
</dbReference>
<evidence type="ECO:0000256" key="5">
    <source>
        <dbReference type="ARBA" id="ARBA00022643"/>
    </source>
</evidence>
<dbReference type="InterPro" id="IPR036188">
    <property type="entry name" value="FAD/NAD-bd_sf"/>
</dbReference>
<dbReference type="OrthoDB" id="9804454at2"/>
<feature type="domain" description="NADH:flavin oxidoreductase/NADH oxidase N-terminal" evidence="10">
    <location>
        <begin position="6"/>
        <end position="329"/>
    </location>
</feature>
<evidence type="ECO:0000256" key="1">
    <source>
        <dbReference type="ARBA" id="ARBA00001917"/>
    </source>
</evidence>
<dbReference type="Gene3D" id="3.40.50.720">
    <property type="entry name" value="NAD(P)-binding Rossmann-like Domain"/>
    <property type="match status" value="1"/>
</dbReference>
<keyword evidence="9" id="KW-0411">Iron-sulfur</keyword>
<evidence type="ECO:0000256" key="9">
    <source>
        <dbReference type="ARBA" id="ARBA00023014"/>
    </source>
</evidence>
<feature type="domain" description="FAD/NAD(P)-binding" evidence="11">
    <location>
        <begin position="376"/>
        <end position="627"/>
    </location>
</feature>
<evidence type="ECO:0000256" key="8">
    <source>
        <dbReference type="ARBA" id="ARBA00023004"/>
    </source>
</evidence>
<dbReference type="Gene3D" id="3.50.50.60">
    <property type="entry name" value="FAD/NAD(P)-binding domain"/>
    <property type="match status" value="1"/>
</dbReference>
<comment type="cofactor">
    <cofactor evidence="1">
        <name>FMN</name>
        <dbReference type="ChEBI" id="CHEBI:58210"/>
    </cofactor>
</comment>
<name>A0A364P250_9PROT</name>
<dbReference type="Proteomes" id="UP000251075">
    <property type="component" value="Unassembled WGS sequence"/>
</dbReference>
<dbReference type="Pfam" id="PF07992">
    <property type="entry name" value="Pyr_redox_2"/>
    <property type="match status" value="1"/>
</dbReference>
<dbReference type="InterPro" id="IPR001155">
    <property type="entry name" value="OxRdtase_FMN_N"/>
</dbReference>
<dbReference type="PANTHER" id="PTHR42917:SF2">
    <property type="entry name" value="2,4-DIENOYL-COA REDUCTASE [(2E)-ENOYL-COA-PRODUCING]"/>
    <property type="match status" value="1"/>
</dbReference>
<dbReference type="GO" id="GO:0046872">
    <property type="term" value="F:metal ion binding"/>
    <property type="evidence" value="ECO:0007669"/>
    <property type="project" value="UniProtKB-KW"/>
</dbReference>
<dbReference type="CDD" id="cd02930">
    <property type="entry name" value="DCR_FMN"/>
    <property type="match status" value="1"/>
</dbReference>
<sequence length="664" mass="70487">MSFPRLLSPLQLRSIRLPNRMIMGSMHLGFESAPDAFPRLAHFYAERAKGGIGLIVTGGVAPNPEGSFGPDGTVLANESQLDGHRLITDMVHAEGGRIAMQILHCGRYGKHPDIVAPSAIRAPISSIVPREMTEADILGTIAQYGRTAALAAQAGYDGVEVMASEGYLINEFLALRTNKRTDRWGGDLDGRMRFLLDIVRSVRGGIGPDLLMSARLSMVDLVEDGLAADEVVTVAKALEAEGVDIINSGIGWHEARVPTIAHTVPQGAWSWATARVKAAVGIPVAASNRIKSPELAEALLERGEADLVSMARPLLADPAFAAKVRDGRAESINACIGCNQGCLDPIFSGASATCLVNPRAGREIRFKASPSLAVKSIAVVGGGPAGMSCALEAARRGHQVTLFEAADELGGQFTLARQVPGKEEYLATPRYYASELAAAGANIRLGHTATTAELKDFDQVVLAAGIRPRRLDLPGADLPLVASYDDILSGRRQGGERVAILGSGGVGFDVALALLGEHEPFYDAWGIDRSFATPGGLRPAATAPAPPRRITMMQRKTERPGGSLGKTTGWIHKATLQRRGVEMLSGVTYERIDPSGIHILFNNEARLVEVDTIVVCIGQEPRRDLLAELIANGKPVHLIGGAREAARLDALAAFEEGTRLGLAL</sequence>
<evidence type="ECO:0000259" key="10">
    <source>
        <dbReference type="Pfam" id="PF00724"/>
    </source>
</evidence>
<dbReference type="Gene3D" id="3.20.20.70">
    <property type="entry name" value="Aldolase class I"/>
    <property type="match status" value="1"/>
</dbReference>
<keyword evidence="6" id="KW-0479">Metal-binding</keyword>
<dbReference type="EC" id="1.3.1.34" evidence="12"/>
<dbReference type="GO" id="GO:0010181">
    <property type="term" value="F:FMN binding"/>
    <property type="evidence" value="ECO:0007669"/>
    <property type="project" value="InterPro"/>
</dbReference>
<dbReference type="InterPro" id="IPR023753">
    <property type="entry name" value="FAD/NAD-binding_dom"/>
</dbReference>
<keyword evidence="7 12" id="KW-0560">Oxidoreductase</keyword>
<dbReference type="GO" id="GO:0008670">
    <property type="term" value="F:2,4-dienoyl-CoA reductase (NADPH) activity"/>
    <property type="evidence" value="ECO:0007669"/>
    <property type="project" value="UniProtKB-EC"/>
</dbReference>
<keyword evidence="8" id="KW-0408">Iron</keyword>
<dbReference type="RefSeq" id="WP_112142589.1">
    <property type="nucleotide sequence ID" value="NZ_PGTO01000002.1"/>
</dbReference>
<dbReference type="AlphaFoldDB" id="A0A364P250"/>
<evidence type="ECO:0000256" key="2">
    <source>
        <dbReference type="ARBA" id="ARBA00001966"/>
    </source>
</evidence>
<comment type="cofactor">
    <cofactor evidence="2">
        <name>[4Fe-4S] cluster</name>
        <dbReference type="ChEBI" id="CHEBI:49883"/>
    </cofactor>
</comment>
<dbReference type="PRINTS" id="PR00411">
    <property type="entry name" value="PNDRDTASEI"/>
</dbReference>
<accession>A0A364P250</accession>